<dbReference type="SUPFAM" id="SSF57959">
    <property type="entry name" value="Leucine zipper domain"/>
    <property type="match status" value="1"/>
</dbReference>
<accession>A0A8H6E7U9</accession>
<dbReference type="Gene3D" id="1.20.5.170">
    <property type="match status" value="1"/>
</dbReference>
<gene>
    <name evidence="4" type="ORF">ETB97_011254</name>
</gene>
<keyword evidence="1" id="KW-0175">Coiled coil</keyword>
<protein>
    <recommendedName>
        <fullName evidence="3">BZIP domain-containing protein</fullName>
    </recommendedName>
</protein>
<dbReference type="CDD" id="cd14688">
    <property type="entry name" value="bZIP_YAP"/>
    <property type="match status" value="1"/>
</dbReference>
<organism evidence="4 5">
    <name type="scientific">Petromyces alliaceus</name>
    <name type="common">Aspergillus alliaceus</name>
    <dbReference type="NCBI Taxonomy" id="209559"/>
    <lineage>
        <taxon>Eukaryota</taxon>
        <taxon>Fungi</taxon>
        <taxon>Dikarya</taxon>
        <taxon>Ascomycota</taxon>
        <taxon>Pezizomycotina</taxon>
        <taxon>Eurotiomycetes</taxon>
        <taxon>Eurotiomycetidae</taxon>
        <taxon>Eurotiales</taxon>
        <taxon>Aspergillaceae</taxon>
        <taxon>Aspergillus</taxon>
        <taxon>Aspergillus subgen. Circumdati</taxon>
    </lineage>
</organism>
<dbReference type="InterPro" id="IPR046347">
    <property type="entry name" value="bZIP_sf"/>
</dbReference>
<feature type="compositionally biased region" description="Polar residues" evidence="2">
    <location>
        <begin position="40"/>
        <end position="62"/>
    </location>
</feature>
<evidence type="ECO:0000259" key="3">
    <source>
        <dbReference type="Pfam" id="PF00170"/>
    </source>
</evidence>
<feature type="coiled-coil region" evidence="1">
    <location>
        <begin position="124"/>
        <end position="178"/>
    </location>
</feature>
<feature type="domain" description="BZIP" evidence="3">
    <location>
        <begin position="96"/>
        <end position="150"/>
    </location>
</feature>
<evidence type="ECO:0000256" key="1">
    <source>
        <dbReference type="SAM" id="Coils"/>
    </source>
</evidence>
<sequence length="225" mass="25605">MERAPLSPSTRHSRHQNSALAALHTFVTEKRRMLMIDPDNLQTDLGRSASRNMDNSSQYSRSEPNRLHRQRSHASLNKRTGYQENKRGTGYRGITEHRRIQMREAQRKYRFKKDATISVLQHRNAELENTLVAMGSTIEKIQDQIARLQQVEHKAEAMASLRTTAERLQVDVAKAQRQPVGTLCVDGRSDIHHGYGVHSTLWQTTPGEKVSSRPVSALGYEILNA</sequence>
<evidence type="ECO:0000256" key="2">
    <source>
        <dbReference type="SAM" id="MobiDB-lite"/>
    </source>
</evidence>
<comment type="caution">
    <text evidence="4">The sequence shown here is derived from an EMBL/GenBank/DDBJ whole genome shotgun (WGS) entry which is preliminary data.</text>
</comment>
<dbReference type="Pfam" id="PF00170">
    <property type="entry name" value="bZIP_1"/>
    <property type="match status" value="1"/>
</dbReference>
<evidence type="ECO:0000313" key="4">
    <source>
        <dbReference type="EMBL" id="KAF5862712.1"/>
    </source>
</evidence>
<dbReference type="AlphaFoldDB" id="A0A8H6E7U9"/>
<keyword evidence="5" id="KW-1185">Reference proteome</keyword>
<reference evidence="4 5" key="1">
    <citation type="submission" date="2019-04" db="EMBL/GenBank/DDBJ databases">
        <title>Aspergillus burnettii sp. nov., novel species from soil in southeast Queensland.</title>
        <authorList>
            <person name="Gilchrist C.L.M."/>
            <person name="Pitt J.I."/>
            <person name="Lange L."/>
            <person name="Lacey H.J."/>
            <person name="Vuong D."/>
            <person name="Midgley D.J."/>
            <person name="Greenfield P."/>
            <person name="Bradbury M."/>
            <person name="Lacey E."/>
            <person name="Busk P.K."/>
            <person name="Pilgaard B."/>
            <person name="Chooi Y.H."/>
            <person name="Piggott A.M."/>
        </authorList>
    </citation>
    <scope>NUCLEOTIDE SEQUENCE [LARGE SCALE GENOMIC DNA]</scope>
    <source>
        <strain evidence="4 5">FRR 5400</strain>
    </source>
</reference>
<dbReference type="GO" id="GO:0003700">
    <property type="term" value="F:DNA-binding transcription factor activity"/>
    <property type="evidence" value="ECO:0007669"/>
    <property type="project" value="InterPro"/>
</dbReference>
<proteinExistence type="predicted"/>
<dbReference type="EMBL" id="SPNV01000067">
    <property type="protein sequence ID" value="KAF5862712.1"/>
    <property type="molecule type" value="Genomic_DNA"/>
</dbReference>
<evidence type="ECO:0000313" key="5">
    <source>
        <dbReference type="Proteomes" id="UP000541154"/>
    </source>
</evidence>
<dbReference type="Proteomes" id="UP000541154">
    <property type="component" value="Unassembled WGS sequence"/>
</dbReference>
<name>A0A8H6E7U9_PETAA</name>
<dbReference type="InterPro" id="IPR004827">
    <property type="entry name" value="bZIP"/>
</dbReference>
<feature type="region of interest" description="Disordered" evidence="2">
    <location>
        <begin position="40"/>
        <end position="89"/>
    </location>
</feature>
<feature type="compositionally biased region" description="Polar residues" evidence="2">
    <location>
        <begin position="73"/>
        <end position="83"/>
    </location>
</feature>